<dbReference type="InterPro" id="IPR000843">
    <property type="entry name" value="HTH_LacI"/>
</dbReference>
<dbReference type="PANTHER" id="PTHR30146:SF109">
    <property type="entry name" value="HTH-TYPE TRANSCRIPTIONAL REGULATOR GALS"/>
    <property type="match status" value="1"/>
</dbReference>
<comment type="caution">
    <text evidence="5">The sequence shown here is derived from an EMBL/GenBank/DDBJ whole genome shotgun (WGS) entry which is preliminary data.</text>
</comment>
<keyword evidence="3" id="KW-0804">Transcription</keyword>
<evidence type="ECO:0000256" key="3">
    <source>
        <dbReference type="ARBA" id="ARBA00023163"/>
    </source>
</evidence>
<organism evidence="5 6">
    <name type="scientific">Dictyobacter aurantiacus</name>
    <dbReference type="NCBI Taxonomy" id="1936993"/>
    <lineage>
        <taxon>Bacteria</taxon>
        <taxon>Bacillati</taxon>
        <taxon>Chloroflexota</taxon>
        <taxon>Ktedonobacteria</taxon>
        <taxon>Ktedonobacterales</taxon>
        <taxon>Dictyobacteraceae</taxon>
        <taxon>Dictyobacter</taxon>
    </lineage>
</organism>
<dbReference type="InterPro" id="IPR028082">
    <property type="entry name" value="Peripla_BP_I"/>
</dbReference>
<dbReference type="Pfam" id="PF13377">
    <property type="entry name" value="Peripla_BP_3"/>
    <property type="match status" value="1"/>
</dbReference>
<gene>
    <name evidence="5" type="ORF">KDAU_73470</name>
</gene>
<evidence type="ECO:0000313" key="6">
    <source>
        <dbReference type="Proteomes" id="UP000287224"/>
    </source>
</evidence>
<dbReference type="SMART" id="SM00354">
    <property type="entry name" value="HTH_LACI"/>
    <property type="match status" value="1"/>
</dbReference>
<dbReference type="GO" id="GO:0003700">
    <property type="term" value="F:DNA-binding transcription factor activity"/>
    <property type="evidence" value="ECO:0007669"/>
    <property type="project" value="TreeGrafter"/>
</dbReference>
<dbReference type="Gene3D" id="3.40.50.2300">
    <property type="match status" value="2"/>
</dbReference>
<dbReference type="PROSITE" id="PS50932">
    <property type="entry name" value="HTH_LACI_2"/>
    <property type="match status" value="1"/>
</dbReference>
<dbReference type="GO" id="GO:0000976">
    <property type="term" value="F:transcription cis-regulatory region binding"/>
    <property type="evidence" value="ECO:0007669"/>
    <property type="project" value="TreeGrafter"/>
</dbReference>
<proteinExistence type="predicted"/>
<dbReference type="CDD" id="cd06267">
    <property type="entry name" value="PBP1_LacI_sugar_binding-like"/>
    <property type="match status" value="1"/>
</dbReference>
<evidence type="ECO:0000259" key="4">
    <source>
        <dbReference type="PROSITE" id="PS50932"/>
    </source>
</evidence>
<dbReference type="CDD" id="cd01392">
    <property type="entry name" value="HTH_LacI"/>
    <property type="match status" value="1"/>
</dbReference>
<sequence>MNIHPEKTQRMPRRRILQKDIANAAGVSISTVSRVLNNVDVISDDLRERVLKAATALGYQSKTDQLRQINLFISLITSSNLSSDQFHSAIMVGVEEECRRHDIRLSHIVVKPDDINRAQILERVWSNPDDGHIFMSVDDNDLLKSILEYNFRVISINAEHKNLGIDTILPDNEYGAHLAVQYLIDHGHRQILHTTRLVRSTIKRRHEAYKATLHDAGIPYNPALILDTSMVMQDAYQRMKRFLYAPHPEFTAIFCANDSSAIGIARALQEANVRIPQDVSIVGFDDIPMAEFTVPALTTIRVEREEMGRLAVRRLLERSTNPHLLPIKVEIITRLIERQSVAYLHNS</sequence>
<dbReference type="Proteomes" id="UP000287224">
    <property type="component" value="Unassembled WGS sequence"/>
</dbReference>
<evidence type="ECO:0000256" key="1">
    <source>
        <dbReference type="ARBA" id="ARBA00023015"/>
    </source>
</evidence>
<feature type="domain" description="HTH lacI-type" evidence="4">
    <location>
        <begin position="19"/>
        <end position="60"/>
    </location>
</feature>
<dbReference type="SUPFAM" id="SSF47413">
    <property type="entry name" value="lambda repressor-like DNA-binding domains"/>
    <property type="match status" value="1"/>
</dbReference>
<evidence type="ECO:0000313" key="5">
    <source>
        <dbReference type="EMBL" id="GCE10018.1"/>
    </source>
</evidence>
<keyword evidence="2" id="KW-0238">DNA-binding</keyword>
<dbReference type="OrthoDB" id="43195at2"/>
<dbReference type="Gene3D" id="1.10.260.40">
    <property type="entry name" value="lambda repressor-like DNA-binding domains"/>
    <property type="match status" value="1"/>
</dbReference>
<dbReference type="PANTHER" id="PTHR30146">
    <property type="entry name" value="LACI-RELATED TRANSCRIPTIONAL REPRESSOR"/>
    <property type="match status" value="1"/>
</dbReference>
<reference evidence="6" key="1">
    <citation type="submission" date="2018-12" db="EMBL/GenBank/DDBJ databases">
        <title>Tengunoibacter tsumagoiensis gen. nov., sp. nov., Dictyobacter kobayashii sp. nov., D. alpinus sp. nov., and D. joshuensis sp. nov. and description of Dictyobacteraceae fam. nov. within the order Ktedonobacterales isolated from Tengu-no-mugimeshi.</title>
        <authorList>
            <person name="Wang C.M."/>
            <person name="Zheng Y."/>
            <person name="Sakai Y."/>
            <person name="Toyoda A."/>
            <person name="Minakuchi Y."/>
            <person name="Abe K."/>
            <person name="Yokota A."/>
            <person name="Yabe S."/>
        </authorList>
    </citation>
    <scope>NUCLEOTIDE SEQUENCE [LARGE SCALE GENOMIC DNA]</scope>
    <source>
        <strain evidence="6">S-27</strain>
    </source>
</reference>
<dbReference type="AlphaFoldDB" id="A0A401ZSX6"/>
<evidence type="ECO:0000256" key="2">
    <source>
        <dbReference type="ARBA" id="ARBA00023125"/>
    </source>
</evidence>
<protein>
    <submittedName>
        <fullName evidence="5">LacI family transcriptional regulator</fullName>
    </submittedName>
</protein>
<dbReference type="EMBL" id="BIFQ01000002">
    <property type="protein sequence ID" value="GCE10018.1"/>
    <property type="molecule type" value="Genomic_DNA"/>
</dbReference>
<accession>A0A401ZSX6</accession>
<dbReference type="RefSeq" id="WP_126602973.1">
    <property type="nucleotide sequence ID" value="NZ_BIFQ01000002.1"/>
</dbReference>
<name>A0A401ZSX6_9CHLR</name>
<dbReference type="InterPro" id="IPR046335">
    <property type="entry name" value="LacI/GalR-like_sensor"/>
</dbReference>
<dbReference type="InterPro" id="IPR010982">
    <property type="entry name" value="Lambda_DNA-bd_dom_sf"/>
</dbReference>
<keyword evidence="6" id="KW-1185">Reference proteome</keyword>
<dbReference type="Pfam" id="PF00356">
    <property type="entry name" value="LacI"/>
    <property type="match status" value="1"/>
</dbReference>
<dbReference type="SUPFAM" id="SSF53822">
    <property type="entry name" value="Periplasmic binding protein-like I"/>
    <property type="match status" value="1"/>
</dbReference>
<keyword evidence="1" id="KW-0805">Transcription regulation</keyword>